<organism evidence="1">
    <name type="scientific">Mesocestoides corti</name>
    <name type="common">Flatworm</name>
    <dbReference type="NCBI Taxonomy" id="53468"/>
    <lineage>
        <taxon>Eukaryota</taxon>
        <taxon>Metazoa</taxon>
        <taxon>Spiralia</taxon>
        <taxon>Lophotrochozoa</taxon>
        <taxon>Platyhelminthes</taxon>
        <taxon>Cestoda</taxon>
        <taxon>Eucestoda</taxon>
        <taxon>Cyclophyllidea</taxon>
        <taxon>Mesocestoididae</taxon>
        <taxon>Mesocestoides</taxon>
    </lineage>
</organism>
<sequence>MLPFSLPHFAPNVCLNCMSLADSSVVHLFSLSKKLSIQEYPRPTSPQSITPNKALRAVLFSTEGSVTRVIRPTHAGLACSLSSSSLLHSCLPQDSPMSLKATPTLLVAIPFSALTIPKL</sequence>
<accession>A0A5K3EMV7</accession>
<dbReference type="WBParaSite" id="MCU_001394-RA">
    <property type="protein sequence ID" value="MCU_001394-RA"/>
    <property type="gene ID" value="MCU_001394"/>
</dbReference>
<dbReference type="AlphaFoldDB" id="A0A5K3EMV7"/>
<proteinExistence type="predicted"/>
<evidence type="ECO:0000313" key="1">
    <source>
        <dbReference type="WBParaSite" id="MCU_001394-RA"/>
    </source>
</evidence>
<protein>
    <submittedName>
        <fullName evidence="1">ANAPC4_WD40 domain-containing protein</fullName>
    </submittedName>
</protein>
<reference evidence="1" key="1">
    <citation type="submission" date="2019-11" db="UniProtKB">
        <authorList>
            <consortium name="WormBaseParasite"/>
        </authorList>
    </citation>
    <scope>IDENTIFICATION</scope>
</reference>
<name>A0A5K3EMV7_MESCO</name>